<keyword evidence="3 8" id="KW-0489">Methyltransferase</keyword>
<keyword evidence="4" id="KW-0808">Transferase</keyword>
<keyword evidence="9" id="KW-1185">Reference proteome</keyword>
<evidence type="ECO:0000313" key="8">
    <source>
        <dbReference type="EMBL" id="GAA3911924.1"/>
    </source>
</evidence>
<dbReference type="SUPFAM" id="SSF53335">
    <property type="entry name" value="S-adenosyl-L-methionine-dependent methyltransferases"/>
    <property type="match status" value="1"/>
</dbReference>
<dbReference type="PROSITE" id="PS00092">
    <property type="entry name" value="N6_MTASE"/>
    <property type="match status" value="1"/>
</dbReference>
<dbReference type="GO" id="GO:0008168">
    <property type="term" value="F:methyltransferase activity"/>
    <property type="evidence" value="ECO:0007669"/>
    <property type="project" value="UniProtKB-KW"/>
</dbReference>
<dbReference type="InterPro" id="IPR029063">
    <property type="entry name" value="SAM-dependent_MTases_sf"/>
</dbReference>
<keyword evidence="5" id="KW-0949">S-adenosyl-L-methionine</keyword>
<evidence type="ECO:0000256" key="2">
    <source>
        <dbReference type="ARBA" id="ARBA00022552"/>
    </source>
</evidence>
<feature type="domain" description="Methyltransferase small N-terminal" evidence="7">
    <location>
        <begin position="31"/>
        <end position="132"/>
    </location>
</feature>
<dbReference type="InterPro" id="IPR007848">
    <property type="entry name" value="Small_mtfrase_dom"/>
</dbReference>
<keyword evidence="2" id="KW-0698">rRNA processing</keyword>
<dbReference type="GO" id="GO:0032259">
    <property type="term" value="P:methylation"/>
    <property type="evidence" value="ECO:0007669"/>
    <property type="project" value="UniProtKB-KW"/>
</dbReference>
<evidence type="ECO:0000256" key="5">
    <source>
        <dbReference type="ARBA" id="ARBA00022691"/>
    </source>
</evidence>
<dbReference type="RefSeq" id="WP_344794799.1">
    <property type="nucleotide sequence ID" value="NZ_BAABBN010000004.1"/>
</dbReference>
<dbReference type="CDD" id="cd02440">
    <property type="entry name" value="AdoMet_MTases"/>
    <property type="match status" value="1"/>
</dbReference>
<organism evidence="8 9">
    <name type="scientific">Litoribacillus peritrichatus</name>
    <dbReference type="NCBI Taxonomy" id="718191"/>
    <lineage>
        <taxon>Bacteria</taxon>
        <taxon>Pseudomonadati</taxon>
        <taxon>Pseudomonadota</taxon>
        <taxon>Gammaproteobacteria</taxon>
        <taxon>Oceanospirillales</taxon>
        <taxon>Oceanospirillaceae</taxon>
        <taxon>Litoribacillus</taxon>
    </lineage>
</organism>
<gene>
    <name evidence="8" type="ORF">GCM10022277_03250</name>
</gene>
<reference evidence="9" key="1">
    <citation type="journal article" date="2019" name="Int. J. Syst. Evol. Microbiol.">
        <title>The Global Catalogue of Microorganisms (GCM) 10K type strain sequencing project: providing services to taxonomists for standard genome sequencing and annotation.</title>
        <authorList>
            <consortium name="The Broad Institute Genomics Platform"/>
            <consortium name="The Broad Institute Genome Sequencing Center for Infectious Disease"/>
            <person name="Wu L."/>
            <person name="Ma J."/>
        </authorList>
    </citation>
    <scope>NUCLEOTIDE SEQUENCE [LARGE SCALE GENOMIC DNA]</scope>
    <source>
        <strain evidence="9">JCM 17551</strain>
    </source>
</reference>
<feature type="domain" description="Methyltransferase small" evidence="6">
    <location>
        <begin position="173"/>
        <end position="347"/>
    </location>
</feature>
<evidence type="ECO:0000256" key="3">
    <source>
        <dbReference type="ARBA" id="ARBA00022603"/>
    </source>
</evidence>
<evidence type="ECO:0000259" key="7">
    <source>
        <dbReference type="Pfam" id="PF08468"/>
    </source>
</evidence>
<keyword evidence="1" id="KW-0963">Cytoplasm</keyword>
<comment type="caution">
    <text evidence="8">The sequence shown here is derived from an EMBL/GenBank/DDBJ whole genome shotgun (WGS) entry which is preliminary data.</text>
</comment>
<dbReference type="Gene3D" id="3.40.50.150">
    <property type="entry name" value="Vaccinia Virus protein VP39"/>
    <property type="match status" value="2"/>
</dbReference>
<evidence type="ECO:0000256" key="1">
    <source>
        <dbReference type="ARBA" id="ARBA00022490"/>
    </source>
</evidence>
<dbReference type="Proteomes" id="UP001501565">
    <property type="component" value="Unassembled WGS sequence"/>
</dbReference>
<dbReference type="PANTHER" id="PTHR47816">
    <property type="entry name" value="RIBOSOMAL RNA SMALL SUBUNIT METHYLTRANSFERASE C"/>
    <property type="match status" value="1"/>
</dbReference>
<dbReference type="InterPro" id="IPR046977">
    <property type="entry name" value="RsmC/RlmG"/>
</dbReference>
<evidence type="ECO:0000256" key="4">
    <source>
        <dbReference type="ARBA" id="ARBA00022679"/>
    </source>
</evidence>
<name>A0ABP7M151_9GAMM</name>
<dbReference type="EMBL" id="BAABBN010000004">
    <property type="protein sequence ID" value="GAA3911924.1"/>
    <property type="molecule type" value="Genomic_DNA"/>
</dbReference>
<proteinExistence type="predicted"/>
<dbReference type="PANTHER" id="PTHR47816:SF4">
    <property type="entry name" value="RIBOSOMAL RNA SMALL SUBUNIT METHYLTRANSFERASE C"/>
    <property type="match status" value="1"/>
</dbReference>
<sequence>MHTLNQTFLDQIQNCTGPVLWVLDEHPFDLHPSLLPKHLQITFLSNRIDQVNALKKSGIECLFSDFDFSVFDRSLFEAILYRVSKEKAVVHHIINQSASVLKEGGLLYLAGGKHEGIKTYTDKAAKYLNCDKQIEKLNKDLWLASLHNHHSDQTKLDDKNYSELTTIGTNNGLTFISKPGVFGWNKIDQGSDLLIEQMPEFIKRQNISDDLKTGRVLDLGCGYGYLLANMKPYGFSTFVGTDNNASAIAAIQATLAANDMEADIIPANCADTITDPFDAIVCNPPFHQGFSVENEMTDRFLATTRRLLVSGGAALFVVNAFIPLEEKAKKYFKRIDLLAHNKSFKVIRLSGKRPVFKD</sequence>
<dbReference type="Pfam" id="PF08468">
    <property type="entry name" value="MTS_N"/>
    <property type="match status" value="1"/>
</dbReference>
<accession>A0ABP7M151</accession>
<evidence type="ECO:0000313" key="9">
    <source>
        <dbReference type="Proteomes" id="UP001501565"/>
    </source>
</evidence>
<evidence type="ECO:0000259" key="6">
    <source>
        <dbReference type="Pfam" id="PF05175"/>
    </source>
</evidence>
<dbReference type="InterPro" id="IPR002052">
    <property type="entry name" value="DNA_methylase_N6_adenine_CS"/>
</dbReference>
<protein>
    <submittedName>
        <fullName evidence="8">Class I SAM-dependent methyltransferase</fullName>
    </submittedName>
</protein>
<dbReference type="InterPro" id="IPR013675">
    <property type="entry name" value="Mtase_sm_N"/>
</dbReference>
<dbReference type="Pfam" id="PF05175">
    <property type="entry name" value="MTS"/>
    <property type="match status" value="1"/>
</dbReference>